<evidence type="ECO:0000313" key="8">
    <source>
        <dbReference type="Proteomes" id="UP000007151"/>
    </source>
</evidence>
<dbReference type="STRING" id="278856.A0A212F5C0"/>
<keyword evidence="6" id="KW-0472">Membrane</keyword>
<dbReference type="GO" id="GO:0016020">
    <property type="term" value="C:membrane"/>
    <property type="evidence" value="ECO:0007669"/>
    <property type="project" value="UniProtKB-SubCell"/>
</dbReference>
<keyword evidence="3" id="KW-0813">Transport</keyword>
<evidence type="ECO:0000313" key="7">
    <source>
        <dbReference type="EMBL" id="OWR48923.1"/>
    </source>
</evidence>
<evidence type="ECO:0000256" key="3">
    <source>
        <dbReference type="ARBA" id="ARBA00022448"/>
    </source>
</evidence>
<dbReference type="KEGG" id="dpl:KGM_213878"/>
<dbReference type="PANTHER" id="PTHR23511">
    <property type="entry name" value="SYNAPTIC VESICLE GLYCOPROTEIN 2"/>
    <property type="match status" value="1"/>
</dbReference>
<proteinExistence type="inferred from homology"/>
<dbReference type="AlphaFoldDB" id="A0A212F5C0"/>
<dbReference type="Proteomes" id="UP000007151">
    <property type="component" value="Unassembled WGS sequence"/>
</dbReference>
<evidence type="ECO:0000256" key="6">
    <source>
        <dbReference type="ARBA" id="ARBA00023136"/>
    </source>
</evidence>
<keyword evidence="8" id="KW-1185">Reference proteome</keyword>
<dbReference type="OrthoDB" id="3936150at2759"/>
<dbReference type="GO" id="GO:0022857">
    <property type="term" value="F:transmembrane transporter activity"/>
    <property type="evidence" value="ECO:0007669"/>
    <property type="project" value="InterPro"/>
</dbReference>
<dbReference type="SUPFAM" id="SSF103473">
    <property type="entry name" value="MFS general substrate transporter"/>
    <property type="match status" value="1"/>
</dbReference>
<gene>
    <name evidence="7" type="ORF">KGM_213878</name>
</gene>
<accession>A0A212F5C0</accession>
<sequence>MEEQAERKERLQRAPFETALHHAGYGCFQWLLLMSCGAVYAVCALSTTTLSFVLPAAECDFLLSSSDKGRLTATPLIGMCVGSYFWGNLADARGRRKAIIGALLLDALAAFLSSLVQSFPAFLACRFFSGFGIIGATGLVFPYFGDFLSLRHRDVMLCRLEVFWTLGTILLPGIAWLIIQDPRFNLTVEGADFQYTSWRVFVAACGIPSLLVVLLLLPFPESPRYLLYANKADQALQVLQRIFVVNTRLSEKDFPVESMISAVEGEEEAEVVSADDNGNETKSPLTWGQRWHAFWLRKKMLVTPPYIGLLVLCCFVDFGLMFSYYTLMMWFPDLFERFSQFSSLFPGVSAGVCEVSANVTKSELFYNQECPQVIDDRVYIHTLVVALSCVPTALWVGLTINMVGKKLMLVIMLISSGLAALGLNLVRSSLENLLLSCVFEAIVSCTEAVLFCVICEIFPTKVAATAMAVTVMCGRVGAIVGNVIFGALVDQHCVVPIYMFGSLLITSGLLCVILPKSTRPERPQ</sequence>
<comment type="subcellular location">
    <subcellularLocation>
        <location evidence="1">Membrane</location>
        <topology evidence="1">Multi-pass membrane protein</topology>
    </subcellularLocation>
</comment>
<dbReference type="FunFam" id="1.20.1250.20:FF:000232">
    <property type="entry name" value="Organic cation/carnitine transporter 7"/>
    <property type="match status" value="1"/>
</dbReference>
<keyword evidence="5" id="KW-1133">Transmembrane helix</keyword>
<dbReference type="EMBL" id="AGBW02010212">
    <property type="protein sequence ID" value="OWR48923.1"/>
    <property type="molecule type" value="Genomic_DNA"/>
</dbReference>
<dbReference type="Gene3D" id="1.20.1250.20">
    <property type="entry name" value="MFS general substrate transporter like domains"/>
    <property type="match status" value="1"/>
</dbReference>
<evidence type="ECO:0000256" key="4">
    <source>
        <dbReference type="ARBA" id="ARBA00022692"/>
    </source>
</evidence>
<name>A0A212F5C0_DANPL</name>
<dbReference type="PANTHER" id="PTHR23511:SF38">
    <property type="entry name" value="SYNAPTIC VESICLE 2-RELATED PROTEIN-LIKE PROTEIN"/>
    <property type="match status" value="1"/>
</dbReference>
<evidence type="ECO:0000256" key="1">
    <source>
        <dbReference type="ARBA" id="ARBA00004141"/>
    </source>
</evidence>
<evidence type="ECO:0000256" key="5">
    <source>
        <dbReference type="ARBA" id="ARBA00022989"/>
    </source>
</evidence>
<comment type="similarity">
    <text evidence="2">Belongs to the major facilitator superfamily.</text>
</comment>
<evidence type="ECO:0000256" key="2">
    <source>
        <dbReference type="ARBA" id="ARBA00008335"/>
    </source>
</evidence>
<protein>
    <submittedName>
        <fullName evidence="7">Synaptic vesicle protein</fullName>
    </submittedName>
</protein>
<dbReference type="Pfam" id="PF00083">
    <property type="entry name" value="Sugar_tr"/>
    <property type="match status" value="1"/>
</dbReference>
<organism evidence="7 8">
    <name type="scientific">Danaus plexippus plexippus</name>
    <dbReference type="NCBI Taxonomy" id="278856"/>
    <lineage>
        <taxon>Eukaryota</taxon>
        <taxon>Metazoa</taxon>
        <taxon>Ecdysozoa</taxon>
        <taxon>Arthropoda</taxon>
        <taxon>Hexapoda</taxon>
        <taxon>Insecta</taxon>
        <taxon>Pterygota</taxon>
        <taxon>Neoptera</taxon>
        <taxon>Endopterygota</taxon>
        <taxon>Lepidoptera</taxon>
        <taxon>Glossata</taxon>
        <taxon>Ditrysia</taxon>
        <taxon>Papilionoidea</taxon>
        <taxon>Nymphalidae</taxon>
        <taxon>Danainae</taxon>
        <taxon>Danaini</taxon>
        <taxon>Danaina</taxon>
        <taxon>Danaus</taxon>
        <taxon>Danaus</taxon>
    </lineage>
</organism>
<comment type="caution">
    <text evidence="7">The sequence shown here is derived from an EMBL/GenBank/DDBJ whole genome shotgun (WGS) entry which is preliminary data.</text>
</comment>
<dbReference type="PROSITE" id="PS50850">
    <property type="entry name" value="MFS"/>
    <property type="match status" value="1"/>
</dbReference>
<dbReference type="eggNOG" id="KOG0255">
    <property type="taxonomic scope" value="Eukaryota"/>
</dbReference>
<dbReference type="InterPro" id="IPR005828">
    <property type="entry name" value="MFS_sugar_transport-like"/>
</dbReference>
<reference evidence="7 8" key="1">
    <citation type="journal article" date="2011" name="Cell">
        <title>The monarch butterfly genome yields insights into long-distance migration.</title>
        <authorList>
            <person name="Zhan S."/>
            <person name="Merlin C."/>
            <person name="Boore J.L."/>
            <person name="Reppert S.M."/>
        </authorList>
    </citation>
    <scope>NUCLEOTIDE SEQUENCE [LARGE SCALE GENOMIC DNA]</scope>
    <source>
        <strain evidence="7">F-2</strain>
    </source>
</reference>
<keyword evidence="4" id="KW-0812">Transmembrane</keyword>
<dbReference type="InterPro" id="IPR020846">
    <property type="entry name" value="MFS_dom"/>
</dbReference>
<dbReference type="InterPro" id="IPR036259">
    <property type="entry name" value="MFS_trans_sf"/>
</dbReference>